<dbReference type="AlphaFoldDB" id="A0A8C9WHC5"/>
<feature type="coiled-coil region" evidence="3">
    <location>
        <begin position="254"/>
        <end position="383"/>
    </location>
</feature>
<reference evidence="6 7" key="1">
    <citation type="submission" date="2019-04" db="EMBL/GenBank/DDBJ databases">
        <authorList>
            <consortium name="Wellcome Sanger Institute Data Sharing"/>
        </authorList>
    </citation>
    <scope>NUCLEOTIDE SEQUENCE [LARGE SCALE GENOMIC DNA]</scope>
</reference>
<dbReference type="PANTHER" id="PTHR46292">
    <property type="entry name" value="COILED-COIL DOMAIN-CONTAINING PROTEIN 102A"/>
    <property type="match status" value="1"/>
</dbReference>
<evidence type="ECO:0000256" key="2">
    <source>
        <dbReference type="ARBA" id="ARBA00040149"/>
    </source>
</evidence>
<feature type="domain" description="Myosin tail" evidence="5">
    <location>
        <begin position="305"/>
        <end position="497"/>
    </location>
</feature>
<dbReference type="OrthoDB" id="5984396at2759"/>
<reference evidence="6" key="2">
    <citation type="submission" date="2025-08" db="UniProtKB">
        <authorList>
            <consortium name="Ensembl"/>
        </authorList>
    </citation>
    <scope>IDENTIFICATION</scope>
</reference>
<feature type="region of interest" description="Disordered" evidence="4">
    <location>
        <begin position="457"/>
        <end position="478"/>
    </location>
</feature>
<accession>A0A8C9WHC5</accession>
<proteinExistence type="predicted"/>
<dbReference type="PANTHER" id="PTHR46292:SF1">
    <property type="entry name" value="COILED-COIL DOMAIN-CONTAINING PROTEIN 102A"/>
    <property type="match status" value="1"/>
</dbReference>
<feature type="region of interest" description="Disordered" evidence="4">
    <location>
        <begin position="19"/>
        <end position="51"/>
    </location>
</feature>
<evidence type="ECO:0000256" key="4">
    <source>
        <dbReference type="SAM" id="MobiDB-lite"/>
    </source>
</evidence>
<evidence type="ECO:0000256" key="1">
    <source>
        <dbReference type="ARBA" id="ARBA00023054"/>
    </source>
</evidence>
<feature type="compositionally biased region" description="Acidic residues" evidence="4">
    <location>
        <begin position="518"/>
        <end position="537"/>
    </location>
</feature>
<evidence type="ECO:0000313" key="7">
    <source>
        <dbReference type="Proteomes" id="UP000694397"/>
    </source>
</evidence>
<reference evidence="6" key="3">
    <citation type="submission" date="2025-09" db="UniProtKB">
        <authorList>
            <consortium name="Ensembl"/>
        </authorList>
    </citation>
    <scope>IDENTIFICATION</scope>
</reference>
<dbReference type="GO" id="GO:0016459">
    <property type="term" value="C:myosin complex"/>
    <property type="evidence" value="ECO:0007669"/>
    <property type="project" value="InterPro"/>
</dbReference>
<feature type="region of interest" description="Disordered" evidence="4">
    <location>
        <begin position="495"/>
        <end position="537"/>
    </location>
</feature>
<dbReference type="GeneTree" id="ENSGT00730000110960"/>
<dbReference type="Proteomes" id="UP000694397">
    <property type="component" value="Chromosome 7"/>
</dbReference>
<feature type="compositionally biased region" description="Basic and acidic residues" evidence="4">
    <location>
        <begin position="172"/>
        <end position="189"/>
    </location>
</feature>
<dbReference type="Ensembl" id="ENSSFOT00015055549.1">
    <property type="protein sequence ID" value="ENSSFOP00015073406.1"/>
    <property type="gene ID" value="ENSSFOG00015018299.2"/>
</dbReference>
<feature type="compositionally biased region" description="Basic and acidic residues" evidence="4">
    <location>
        <begin position="140"/>
        <end position="159"/>
    </location>
</feature>
<dbReference type="Pfam" id="PF01576">
    <property type="entry name" value="Myosin_tail_1"/>
    <property type="match status" value="1"/>
</dbReference>
<organism evidence="6 7">
    <name type="scientific">Scleropages formosus</name>
    <name type="common">Asian bonytongue</name>
    <name type="synonym">Osteoglossum formosum</name>
    <dbReference type="NCBI Taxonomy" id="113540"/>
    <lineage>
        <taxon>Eukaryota</taxon>
        <taxon>Metazoa</taxon>
        <taxon>Chordata</taxon>
        <taxon>Craniata</taxon>
        <taxon>Vertebrata</taxon>
        <taxon>Euteleostomi</taxon>
        <taxon>Actinopterygii</taxon>
        <taxon>Neopterygii</taxon>
        <taxon>Teleostei</taxon>
        <taxon>Osteoglossocephala</taxon>
        <taxon>Osteoglossomorpha</taxon>
        <taxon>Osteoglossiformes</taxon>
        <taxon>Osteoglossidae</taxon>
        <taxon>Scleropages</taxon>
    </lineage>
</organism>
<dbReference type="InterPro" id="IPR002928">
    <property type="entry name" value="Myosin_tail"/>
</dbReference>
<feature type="region of interest" description="Disordered" evidence="4">
    <location>
        <begin position="140"/>
        <end position="189"/>
    </location>
</feature>
<name>A0A8C9WHC5_SCLFO</name>
<keyword evidence="7" id="KW-1185">Reference proteome</keyword>
<dbReference type="Gene3D" id="1.10.287.1490">
    <property type="match status" value="1"/>
</dbReference>
<protein>
    <recommendedName>
        <fullName evidence="2">Coiled-coil domain-containing protein 102A</fullName>
    </recommendedName>
</protein>
<gene>
    <name evidence="6" type="primary">CCDC102A</name>
    <name evidence="6" type="synonym">ccdc102a</name>
</gene>
<sequence>MNHTPSPHMTEAKSGASILSGLGLGLGSDRMMSPDSMANTPSPVGGTPNSSPPLLLSPVGCMGLADGGDWESREELRLRELEEARARAAQMEKTMRWWSDCTANWREKWSKVRAERNKAREEVRQLRQRLDALTKELTSVRRERQELTSENEQLRRTGPEQESEGSGTLEQEPVRDVGTEKPDRSKDMELLDSLLRTKAETPESWDGRSASSLRSALGRQDRGRLLWDDISTLEEDSSKITALQLRLDESQKVLLKEREDKNSLSKSIEKLETELSQWKLKYEELNKSKQEALQQLNLLKEVHQDELGRMSEDLEDELGARNSMDKKLAELRAEMERLQAENAAEWGRRERLETEKLALERDNKKLRAQVEDLEEQLARRRRQAATALDCDLKSIQSELFERNKELADMRHVHCKMKKQYQEKTAELAHANRRVEQHEAEVKKLRLRVEELKKELGQAEDELDEAHNQTRKLQRSLDEQVEQSENLQVQLEHLQSRLRRQQNPGLFGKMRSSRFGSENPDEPPSDLDDEEELQIQMA</sequence>
<evidence type="ECO:0000259" key="5">
    <source>
        <dbReference type="Pfam" id="PF01576"/>
    </source>
</evidence>
<evidence type="ECO:0000313" key="6">
    <source>
        <dbReference type="Ensembl" id="ENSSFOP00015073406.1"/>
    </source>
</evidence>
<keyword evidence="1 3" id="KW-0175">Coiled coil</keyword>
<evidence type="ECO:0000256" key="3">
    <source>
        <dbReference type="SAM" id="Coils"/>
    </source>
</evidence>